<evidence type="ECO:0000313" key="4">
    <source>
        <dbReference type="Proteomes" id="UP000243876"/>
    </source>
</evidence>
<name>A0A0D6EMS8_SPOSA</name>
<organism evidence="3 4">
    <name type="scientific">Sporidiobolus salmonicolor</name>
    <name type="common">Yeast-like fungus</name>
    <name type="synonym">Sporobolomyces salmonicolor</name>
    <dbReference type="NCBI Taxonomy" id="5005"/>
    <lineage>
        <taxon>Eukaryota</taxon>
        <taxon>Fungi</taxon>
        <taxon>Dikarya</taxon>
        <taxon>Basidiomycota</taxon>
        <taxon>Pucciniomycotina</taxon>
        <taxon>Microbotryomycetes</taxon>
        <taxon>Sporidiobolales</taxon>
        <taxon>Sporidiobolaceae</taxon>
        <taxon>Sporobolomyces</taxon>
    </lineage>
</organism>
<accession>A0A0D6EMS8</accession>
<sequence>MGYRFSLSILGLVLLAAFLAWHYRNLWIEYLPRSMSSRLRHYEALSFEDAAEQGFSTTNFDLSGNLAGDSRAGLDEQTLTEVRRIMEQQQIGFDEARVVHMNRMFKRNGIGADGLPIDRKAITSLS</sequence>
<dbReference type="PANTHER" id="PTHR28023:SF1">
    <property type="entry name" value="UPF0357 PROTEIN YCL012C"/>
    <property type="match status" value="1"/>
</dbReference>
<evidence type="ECO:0000256" key="2">
    <source>
        <dbReference type="ARBA" id="ARBA00022729"/>
    </source>
</evidence>
<dbReference type="OrthoDB" id="447314at2759"/>
<reference evidence="4" key="1">
    <citation type="submission" date="2015-02" db="EMBL/GenBank/DDBJ databases">
        <authorList>
            <person name="Gon?alves P."/>
        </authorList>
    </citation>
    <scope>NUCLEOTIDE SEQUENCE [LARGE SCALE GENOMIC DNA]</scope>
</reference>
<dbReference type="EMBL" id="CENE01000012">
    <property type="protein sequence ID" value="CEQ41264.1"/>
    <property type="molecule type" value="Genomic_DNA"/>
</dbReference>
<proteinExistence type="inferred from homology"/>
<comment type="similarity">
    <text evidence="1">Belongs to the UPF0357 family.</text>
</comment>
<keyword evidence="2" id="KW-0732">Signal</keyword>
<dbReference type="AlphaFoldDB" id="A0A0D6EMS8"/>
<keyword evidence="4" id="KW-1185">Reference proteome</keyword>
<evidence type="ECO:0000256" key="1">
    <source>
        <dbReference type="ARBA" id="ARBA00008325"/>
    </source>
</evidence>
<dbReference type="Proteomes" id="UP000243876">
    <property type="component" value="Unassembled WGS sequence"/>
</dbReference>
<dbReference type="Pfam" id="PF09435">
    <property type="entry name" value="DUF2015"/>
    <property type="match status" value="1"/>
</dbReference>
<gene>
    <name evidence="3" type="primary">SPOSA6832_02957</name>
</gene>
<protein>
    <submittedName>
        <fullName evidence="3">SPOSA6832_02957-mRNA-1:cds</fullName>
    </submittedName>
</protein>
<feature type="non-terminal residue" evidence="3">
    <location>
        <position position="1"/>
    </location>
</feature>
<dbReference type="InterPro" id="IPR018559">
    <property type="entry name" value="DUF2015"/>
</dbReference>
<evidence type="ECO:0000313" key="3">
    <source>
        <dbReference type="EMBL" id="CEQ41264.1"/>
    </source>
</evidence>
<dbReference type="PANTHER" id="PTHR28023">
    <property type="entry name" value="UPF0357 PROTEIN YCL012C"/>
    <property type="match status" value="1"/>
</dbReference>